<evidence type="ECO:0000259" key="3">
    <source>
        <dbReference type="Pfam" id="PF13739"/>
    </source>
</evidence>
<dbReference type="EMBL" id="FZOJ01000027">
    <property type="protein sequence ID" value="SNS91316.1"/>
    <property type="molecule type" value="Genomic_DNA"/>
</dbReference>
<gene>
    <name evidence="4" type="ORF">SAMN05446037_102724</name>
</gene>
<feature type="transmembrane region" description="Helical" evidence="1">
    <location>
        <begin position="32"/>
        <end position="52"/>
    </location>
</feature>
<feature type="domain" description="Deacetylase PdaC" evidence="3">
    <location>
        <begin position="82"/>
        <end position="170"/>
    </location>
</feature>
<dbReference type="Pfam" id="PF11738">
    <property type="entry name" value="DUF3298"/>
    <property type="match status" value="1"/>
</dbReference>
<proteinExistence type="predicted"/>
<evidence type="ECO:0000313" key="4">
    <source>
        <dbReference type="EMBL" id="SNS91316.1"/>
    </source>
</evidence>
<sequence>MIYQSIETPIELNQIVNSAIDTAVNRKHKSHVWFKPVICIAASICILFVVMLNSNQTFAESMYDIPVIGNVARVFTFREYSKSDEAYNINIKAPAIEGTGYTDLEKRINQEIQSKIDTIVKNAEERAEENRQRIIDEGRTEEDLGYFIVEIDYEIKSSNESILSFVINHMESFANTYTYQTFYNINLDTGKEITLADILGENYREIVTQSIKEQIKERTEKDNQLMYYDSDEDIEFILDYLKFYINSIGHVVISFKKGEIAPPPMGIQEFEITR</sequence>
<dbReference type="InterPro" id="IPR037126">
    <property type="entry name" value="PdaC/RsiV-like_sf"/>
</dbReference>
<dbReference type="Pfam" id="PF13739">
    <property type="entry name" value="PdaC"/>
    <property type="match status" value="1"/>
</dbReference>
<name>A0A239IC18_9FIRM</name>
<dbReference type="Proteomes" id="UP000198304">
    <property type="component" value="Unassembled WGS sequence"/>
</dbReference>
<keyword evidence="1" id="KW-1133">Transmembrane helix</keyword>
<evidence type="ECO:0000259" key="2">
    <source>
        <dbReference type="Pfam" id="PF11738"/>
    </source>
</evidence>
<protein>
    <recommendedName>
        <fullName evidence="6">DUF3298 domain-containing protein</fullName>
    </recommendedName>
</protein>
<feature type="domain" description="DUF3298" evidence="2">
    <location>
        <begin position="197"/>
        <end position="273"/>
    </location>
</feature>
<dbReference type="Gene3D" id="3.30.565.40">
    <property type="entry name" value="Fervidobacterium nodosum Rt17-B1 like"/>
    <property type="match status" value="1"/>
</dbReference>
<dbReference type="InterPro" id="IPR025303">
    <property type="entry name" value="PdaC"/>
</dbReference>
<keyword evidence="1" id="KW-0472">Membrane</keyword>
<accession>A0A239IC18</accession>
<evidence type="ECO:0000313" key="5">
    <source>
        <dbReference type="Proteomes" id="UP000198304"/>
    </source>
</evidence>
<evidence type="ECO:0008006" key="6">
    <source>
        <dbReference type="Google" id="ProtNLM"/>
    </source>
</evidence>
<evidence type="ECO:0000256" key="1">
    <source>
        <dbReference type="SAM" id="Phobius"/>
    </source>
</evidence>
<organism evidence="4 5">
    <name type="scientific">Anaerovirgula multivorans</name>
    <dbReference type="NCBI Taxonomy" id="312168"/>
    <lineage>
        <taxon>Bacteria</taxon>
        <taxon>Bacillati</taxon>
        <taxon>Bacillota</taxon>
        <taxon>Clostridia</taxon>
        <taxon>Peptostreptococcales</taxon>
        <taxon>Natronincolaceae</taxon>
        <taxon>Anaerovirgula</taxon>
    </lineage>
</organism>
<dbReference type="InterPro" id="IPR021729">
    <property type="entry name" value="DUF3298"/>
</dbReference>
<reference evidence="5" key="1">
    <citation type="submission" date="2017-06" db="EMBL/GenBank/DDBJ databases">
        <authorList>
            <person name="Varghese N."/>
            <person name="Submissions S."/>
        </authorList>
    </citation>
    <scope>NUCLEOTIDE SEQUENCE [LARGE SCALE GENOMIC DNA]</scope>
    <source>
        <strain evidence="5">SCA</strain>
    </source>
</reference>
<keyword evidence="1" id="KW-0812">Transmembrane</keyword>
<keyword evidence="5" id="KW-1185">Reference proteome</keyword>
<dbReference type="Gene3D" id="3.90.640.20">
    <property type="entry name" value="Heat-shock cognate protein, ATPase"/>
    <property type="match status" value="1"/>
</dbReference>
<dbReference type="AlphaFoldDB" id="A0A239IC18"/>